<dbReference type="Pfam" id="PF13027">
    <property type="entry name" value="DUF3888"/>
    <property type="match status" value="1"/>
</dbReference>
<evidence type="ECO:0000313" key="2">
    <source>
        <dbReference type="Proteomes" id="UP001164733"/>
    </source>
</evidence>
<proteinExistence type="predicted"/>
<dbReference type="InterPro" id="IPR024984">
    <property type="entry name" value="DUF3888"/>
</dbReference>
<evidence type="ECO:0000313" key="1">
    <source>
        <dbReference type="EMBL" id="WAG59625.1"/>
    </source>
</evidence>
<accession>A0AA47EGG5</accession>
<gene>
    <name evidence="1" type="ORF">LL038_18625</name>
</gene>
<dbReference type="EMBL" id="CP086239">
    <property type="protein sequence ID" value="WAG59625.1"/>
    <property type="molecule type" value="Genomic_DNA"/>
</dbReference>
<dbReference type="Proteomes" id="UP001164733">
    <property type="component" value="Chromosome"/>
</dbReference>
<name>A0AA47EGG5_9CLOT</name>
<reference evidence="1" key="1">
    <citation type="submission" date="2021-11" db="EMBL/GenBank/DDBJ databases">
        <title>Clostridia strains as spoilage organisms.</title>
        <authorList>
            <person name="Wambui J."/>
            <person name="Stevens M.J.A."/>
            <person name="Stephan R."/>
        </authorList>
    </citation>
    <scope>NUCLEOTIDE SEQUENCE</scope>
    <source>
        <strain evidence="1">CF009</strain>
    </source>
</reference>
<dbReference type="RefSeq" id="WP_216124577.1">
    <property type="nucleotide sequence ID" value="NZ_CP086239.1"/>
</dbReference>
<dbReference type="AlphaFoldDB" id="A0AA47EGG5"/>
<protein>
    <submittedName>
        <fullName evidence="1">DUF3888 domain-containing protein</fullName>
    </submittedName>
</protein>
<sequence length="99" mass="11025">MVLNIEVDAWAIDILSVERPNGYRTFLFIIKMEVIPYVGPHLSVGVDRITITVDGIGEGLLELDTPLKNENCDYSNLVCLTDITVIINITKDMSAIMID</sequence>
<organism evidence="1 2">
    <name type="scientific">Clostridium estertheticum</name>
    <dbReference type="NCBI Taxonomy" id="238834"/>
    <lineage>
        <taxon>Bacteria</taxon>
        <taxon>Bacillati</taxon>
        <taxon>Bacillota</taxon>
        <taxon>Clostridia</taxon>
        <taxon>Eubacteriales</taxon>
        <taxon>Clostridiaceae</taxon>
        <taxon>Clostridium</taxon>
    </lineage>
</organism>